<reference evidence="1 2" key="1">
    <citation type="journal article" date="2014" name="Nat. Genet.">
        <title>Genome and transcriptome of the porcine whipworm Trichuris suis.</title>
        <authorList>
            <person name="Jex A.R."/>
            <person name="Nejsum P."/>
            <person name="Schwarz E.M."/>
            <person name="Hu L."/>
            <person name="Young N.D."/>
            <person name="Hall R.S."/>
            <person name="Korhonen P.K."/>
            <person name="Liao S."/>
            <person name="Thamsborg S."/>
            <person name="Xia J."/>
            <person name="Xu P."/>
            <person name="Wang S."/>
            <person name="Scheerlinck J.P."/>
            <person name="Hofmann A."/>
            <person name="Sternberg P.W."/>
            <person name="Wang J."/>
            <person name="Gasser R.B."/>
        </authorList>
    </citation>
    <scope>NUCLEOTIDE SEQUENCE [LARGE SCALE GENOMIC DNA]</scope>
    <source>
        <strain evidence="1">DCEP-RM93M</strain>
    </source>
</reference>
<protein>
    <submittedName>
        <fullName evidence="1">Uncharacterized protein</fullName>
    </submittedName>
</protein>
<sequence length="585" mass="65044">MAEANSVNGDVSGKFSFARYFPERTVSDDVDLECGTADALELLTKDKWISQKLCGGQQEDKFVWPPIVPAKQLEPPYRAKIPKWSAVNLPEVALRNHFLSCPKKPAVRVPSRLMRYEKLLAESLCGQSPCTANTLNLGNCLAVSEHPDKPTSVTAAFATGSQAKTLVVSVFTISDDEDTKLKTLEQISAVDWRFDSEIVQVELLEKLDHQSCCLLRLSQPPRAMLLRLNSDYGRTDLSTPFLDQALHVSFSPYVAGEYFAITPLLVRVGSLVSSESVSVDISAQTCFSFGDWSGYPSCIALGGTNGLALLDVRCATSCNLSLAQEGVSCLHCLHDNRAFLLYATETSVKLIDVRMPKAPIIQWKHMLLGSPKYIDSLYLDNHHLGQLRQVIVASRETNDATAFPLLQPSQNASLFCGLHPPKVSCTIEDFLLWQQAHRPMVAVSPSLRQRLFAPTRGMRTLRQGILIANDVGDLYFQNTIRRQECNSATYNKAFEIWNSRYKYCCSTCAVDLNAFYDHTSQSDILHYPPTMVAACKGDVPLGNFLSRSDVQVDVLEEQLDKQWLEESTVDDSLGQIISSCFVDQY</sequence>
<evidence type="ECO:0000313" key="1">
    <source>
        <dbReference type="EMBL" id="KFD51436.1"/>
    </source>
</evidence>
<name>A0A085M2J0_9BILA</name>
<keyword evidence="2" id="KW-1185">Reference proteome</keyword>
<proteinExistence type="predicted"/>
<dbReference type="AlphaFoldDB" id="A0A085M2J0"/>
<dbReference type="Proteomes" id="UP000030764">
    <property type="component" value="Unassembled WGS sequence"/>
</dbReference>
<dbReference type="EMBL" id="KL363239">
    <property type="protein sequence ID" value="KFD51436.1"/>
    <property type="molecule type" value="Genomic_DNA"/>
</dbReference>
<gene>
    <name evidence="1" type="ORF">M513_07649</name>
</gene>
<organism evidence="1 2">
    <name type="scientific">Trichuris suis</name>
    <name type="common">pig whipworm</name>
    <dbReference type="NCBI Taxonomy" id="68888"/>
    <lineage>
        <taxon>Eukaryota</taxon>
        <taxon>Metazoa</taxon>
        <taxon>Ecdysozoa</taxon>
        <taxon>Nematoda</taxon>
        <taxon>Enoplea</taxon>
        <taxon>Dorylaimia</taxon>
        <taxon>Trichinellida</taxon>
        <taxon>Trichuridae</taxon>
        <taxon>Trichuris</taxon>
    </lineage>
</organism>
<evidence type="ECO:0000313" key="2">
    <source>
        <dbReference type="Proteomes" id="UP000030764"/>
    </source>
</evidence>
<accession>A0A085M2J0</accession>